<dbReference type="InterPro" id="IPR000571">
    <property type="entry name" value="Znf_CCCH"/>
</dbReference>
<organism evidence="6">
    <name type="scientific">Octactis speculum</name>
    <dbReference type="NCBI Taxonomy" id="3111310"/>
    <lineage>
        <taxon>Eukaryota</taxon>
        <taxon>Sar</taxon>
        <taxon>Stramenopiles</taxon>
        <taxon>Ochrophyta</taxon>
        <taxon>Dictyochophyceae</taxon>
        <taxon>Dictyochales</taxon>
        <taxon>Dictyochaceae</taxon>
        <taxon>Octactis</taxon>
    </lineage>
</organism>
<evidence type="ECO:0000313" key="6">
    <source>
        <dbReference type="EMBL" id="CAD9429230.1"/>
    </source>
</evidence>
<evidence type="ECO:0000259" key="5">
    <source>
        <dbReference type="PROSITE" id="PS50103"/>
    </source>
</evidence>
<name>A0A7S2CLD0_9STRA</name>
<evidence type="ECO:0000256" key="1">
    <source>
        <dbReference type="ARBA" id="ARBA00022723"/>
    </source>
</evidence>
<evidence type="ECO:0000256" key="3">
    <source>
        <dbReference type="ARBA" id="ARBA00022833"/>
    </source>
</evidence>
<evidence type="ECO:0000256" key="4">
    <source>
        <dbReference type="PROSITE-ProRule" id="PRU00723"/>
    </source>
</evidence>
<keyword evidence="1 4" id="KW-0479">Metal-binding</keyword>
<feature type="zinc finger region" description="C3H1-type" evidence="4">
    <location>
        <begin position="45"/>
        <end position="73"/>
    </location>
</feature>
<keyword evidence="2 4" id="KW-0863">Zinc-finger</keyword>
<dbReference type="PANTHER" id="PTHR11224">
    <property type="entry name" value="MAKORIN-RELATED"/>
    <property type="match status" value="1"/>
</dbReference>
<gene>
    <name evidence="6" type="ORF">DSPE1174_LOCUS15609</name>
</gene>
<dbReference type="SUPFAM" id="SSF90229">
    <property type="entry name" value="CCCH zinc finger"/>
    <property type="match status" value="1"/>
</dbReference>
<proteinExistence type="predicted"/>
<dbReference type="SMART" id="SM00356">
    <property type="entry name" value="ZnF_C3H1"/>
    <property type="match status" value="1"/>
</dbReference>
<dbReference type="Gene3D" id="4.10.1000.10">
    <property type="entry name" value="Zinc finger, CCCH-type"/>
    <property type="match status" value="1"/>
</dbReference>
<feature type="domain" description="C3H1-type" evidence="5">
    <location>
        <begin position="45"/>
        <end position="73"/>
    </location>
</feature>
<dbReference type="GO" id="GO:0008270">
    <property type="term" value="F:zinc ion binding"/>
    <property type="evidence" value="ECO:0007669"/>
    <property type="project" value="UniProtKB-KW"/>
</dbReference>
<dbReference type="GO" id="GO:0000209">
    <property type="term" value="P:protein polyubiquitination"/>
    <property type="evidence" value="ECO:0007669"/>
    <property type="project" value="InterPro"/>
</dbReference>
<keyword evidence="3 4" id="KW-0862">Zinc</keyword>
<dbReference type="AlphaFoldDB" id="A0A7S2CLD0"/>
<sequence>MEDQKAATVRLCPVCRVTANYVIPAARIPRDRLQKEAIISEYRNAISRKPCRNFSRDGSCPFGSSCFYAHLKPDGTPADPIEIPRFRLAQDGSSHSVKEVTLSSFFDDRSPQGFT</sequence>
<dbReference type="GO" id="GO:0061630">
    <property type="term" value="F:ubiquitin protein ligase activity"/>
    <property type="evidence" value="ECO:0007669"/>
    <property type="project" value="InterPro"/>
</dbReference>
<dbReference type="PANTHER" id="PTHR11224:SF10">
    <property type="entry name" value="IP09428P-RELATED"/>
    <property type="match status" value="1"/>
</dbReference>
<dbReference type="InterPro" id="IPR045072">
    <property type="entry name" value="MKRN-like"/>
</dbReference>
<reference evidence="6" key="1">
    <citation type="submission" date="2021-01" db="EMBL/GenBank/DDBJ databases">
        <authorList>
            <person name="Corre E."/>
            <person name="Pelletier E."/>
            <person name="Niang G."/>
            <person name="Scheremetjew M."/>
            <person name="Finn R."/>
            <person name="Kale V."/>
            <person name="Holt S."/>
            <person name="Cochrane G."/>
            <person name="Meng A."/>
            <person name="Brown T."/>
            <person name="Cohen L."/>
        </authorList>
    </citation>
    <scope>NUCLEOTIDE SEQUENCE</scope>
    <source>
        <strain evidence="6">CCMP1381</strain>
    </source>
</reference>
<protein>
    <recommendedName>
        <fullName evidence="5">C3H1-type domain-containing protein</fullName>
    </recommendedName>
</protein>
<dbReference type="EMBL" id="HBGS01030591">
    <property type="protein sequence ID" value="CAD9429230.1"/>
    <property type="molecule type" value="Transcribed_RNA"/>
</dbReference>
<accession>A0A7S2CLD0</accession>
<evidence type="ECO:0000256" key="2">
    <source>
        <dbReference type="ARBA" id="ARBA00022771"/>
    </source>
</evidence>
<dbReference type="InterPro" id="IPR036855">
    <property type="entry name" value="Znf_CCCH_sf"/>
</dbReference>
<dbReference type="PROSITE" id="PS50103">
    <property type="entry name" value="ZF_C3H1"/>
    <property type="match status" value="1"/>
</dbReference>
<dbReference type="Pfam" id="PF00642">
    <property type="entry name" value="zf-CCCH"/>
    <property type="match status" value="1"/>
</dbReference>